<organism evidence="2 3">
    <name type="scientific">Salvia divinorum</name>
    <name type="common">Maria pastora</name>
    <name type="synonym">Diviner's sage</name>
    <dbReference type="NCBI Taxonomy" id="28513"/>
    <lineage>
        <taxon>Eukaryota</taxon>
        <taxon>Viridiplantae</taxon>
        <taxon>Streptophyta</taxon>
        <taxon>Embryophyta</taxon>
        <taxon>Tracheophyta</taxon>
        <taxon>Spermatophyta</taxon>
        <taxon>Magnoliopsida</taxon>
        <taxon>eudicotyledons</taxon>
        <taxon>Gunneridae</taxon>
        <taxon>Pentapetalae</taxon>
        <taxon>asterids</taxon>
        <taxon>lamiids</taxon>
        <taxon>Lamiales</taxon>
        <taxon>Lamiaceae</taxon>
        <taxon>Nepetoideae</taxon>
        <taxon>Mentheae</taxon>
        <taxon>Salviinae</taxon>
        <taxon>Salvia</taxon>
        <taxon>Salvia subgen. Calosphace</taxon>
    </lineage>
</organism>
<sequence>MAARRRASKRKREMLTGDSSEEHKSAAFGGPIAFLVLFYVDRGVHCRRPFDHFFSTMKGWTGLLLKK</sequence>
<name>A0ABD1IPI4_SALDI</name>
<dbReference type="EMBL" id="JBEAFC010000001">
    <property type="protein sequence ID" value="KAL1569498.1"/>
    <property type="molecule type" value="Genomic_DNA"/>
</dbReference>
<proteinExistence type="predicted"/>
<dbReference type="Proteomes" id="UP001567538">
    <property type="component" value="Unassembled WGS sequence"/>
</dbReference>
<accession>A0ABD1IPI4</accession>
<gene>
    <name evidence="2" type="ORF">AAHA92_00972</name>
</gene>
<keyword evidence="3" id="KW-1185">Reference proteome</keyword>
<evidence type="ECO:0000313" key="2">
    <source>
        <dbReference type="EMBL" id="KAL1569498.1"/>
    </source>
</evidence>
<protein>
    <submittedName>
        <fullName evidence="2">Uncharacterized protein</fullName>
    </submittedName>
</protein>
<evidence type="ECO:0000313" key="3">
    <source>
        <dbReference type="Proteomes" id="UP001567538"/>
    </source>
</evidence>
<reference evidence="2 3" key="1">
    <citation type="submission" date="2024-06" db="EMBL/GenBank/DDBJ databases">
        <title>A chromosome level genome sequence of Diviner's sage (Salvia divinorum).</title>
        <authorList>
            <person name="Ford S.A."/>
            <person name="Ro D.-K."/>
            <person name="Ness R.W."/>
            <person name="Phillips M.A."/>
        </authorList>
    </citation>
    <scope>NUCLEOTIDE SEQUENCE [LARGE SCALE GENOMIC DNA]</scope>
    <source>
        <strain evidence="2">SAF-2024a</strain>
        <tissue evidence="2">Leaf</tissue>
    </source>
</reference>
<evidence type="ECO:0000256" key="1">
    <source>
        <dbReference type="SAM" id="MobiDB-lite"/>
    </source>
</evidence>
<dbReference type="AlphaFoldDB" id="A0ABD1IPI4"/>
<feature type="region of interest" description="Disordered" evidence="1">
    <location>
        <begin position="1"/>
        <end position="25"/>
    </location>
</feature>
<feature type="compositionally biased region" description="Basic residues" evidence="1">
    <location>
        <begin position="1"/>
        <end position="12"/>
    </location>
</feature>
<comment type="caution">
    <text evidence="2">The sequence shown here is derived from an EMBL/GenBank/DDBJ whole genome shotgun (WGS) entry which is preliminary data.</text>
</comment>